<proteinExistence type="predicted"/>
<protein>
    <recommendedName>
        <fullName evidence="4">ABC-2 type transporter</fullName>
    </recommendedName>
</protein>
<organism evidence="2 3">
    <name type="scientific">Lentilactobacillus kisonensis F0435</name>
    <dbReference type="NCBI Taxonomy" id="797516"/>
    <lineage>
        <taxon>Bacteria</taxon>
        <taxon>Bacillati</taxon>
        <taxon>Bacillota</taxon>
        <taxon>Bacilli</taxon>
        <taxon>Lactobacillales</taxon>
        <taxon>Lactobacillaceae</taxon>
        <taxon>Lentilactobacillus</taxon>
    </lineage>
</organism>
<evidence type="ECO:0000313" key="3">
    <source>
        <dbReference type="Proteomes" id="UP000005025"/>
    </source>
</evidence>
<name>H1LI04_9LACO</name>
<accession>H1LI04</accession>
<keyword evidence="1" id="KW-0812">Transmembrane</keyword>
<keyword evidence="1" id="KW-0472">Membrane</keyword>
<evidence type="ECO:0000313" key="2">
    <source>
        <dbReference type="EMBL" id="EHO50039.1"/>
    </source>
</evidence>
<feature type="transmembrane region" description="Helical" evidence="1">
    <location>
        <begin position="234"/>
        <end position="256"/>
    </location>
</feature>
<sequence>MKVTNVINQLRADAYRLTRSTGFYIMLVLVVSYNALITKTKWFGGIVGNVSEKASDHLTHTSWSMIDGVQGSTISAGLLMYVLMGLFVIIIGYEFSQQTYKNTLISGISRLQFILSKYVAMLISILMTIAVYFITTIVTSLIFGRRVGTSWIHLLSVGSSATIAITFFISIVFSMAILLLMFTNSVIISSFFIVIFPVAVMILHTRANWKWLKYIDFFSASNRISLGNMSIVEFSPYVLTCGIILIVCIGLSLLIIREKEL</sequence>
<dbReference type="STRING" id="797516.HMPREF9104_02245"/>
<comment type="caution">
    <text evidence="2">The sequence shown here is derived from an EMBL/GenBank/DDBJ whole genome shotgun (WGS) entry which is preliminary data.</text>
</comment>
<keyword evidence="1" id="KW-1133">Transmembrane helix</keyword>
<dbReference type="PATRIC" id="fig|797516.3.peg.2008"/>
<feature type="transmembrane region" description="Helical" evidence="1">
    <location>
        <begin position="118"/>
        <end position="143"/>
    </location>
</feature>
<feature type="transmembrane region" description="Helical" evidence="1">
    <location>
        <begin position="21"/>
        <end position="37"/>
    </location>
</feature>
<feature type="transmembrane region" description="Helical" evidence="1">
    <location>
        <begin position="186"/>
        <end position="204"/>
    </location>
</feature>
<dbReference type="Proteomes" id="UP000005025">
    <property type="component" value="Unassembled WGS sequence"/>
</dbReference>
<feature type="transmembrane region" description="Helical" evidence="1">
    <location>
        <begin position="74"/>
        <end position="93"/>
    </location>
</feature>
<reference evidence="2 3" key="1">
    <citation type="submission" date="2011-09" db="EMBL/GenBank/DDBJ databases">
        <authorList>
            <person name="Weinstock G."/>
            <person name="Sodergren E."/>
            <person name="Clifton S."/>
            <person name="Fulton L."/>
            <person name="Fulton B."/>
            <person name="Courtney L."/>
            <person name="Fronick C."/>
            <person name="Harrison M."/>
            <person name="Strong C."/>
            <person name="Farmer C."/>
            <person name="Delahaunty K."/>
            <person name="Markovic C."/>
            <person name="Hall O."/>
            <person name="Minx P."/>
            <person name="Tomlinson C."/>
            <person name="Mitreva M."/>
            <person name="Hou S."/>
            <person name="Chen J."/>
            <person name="Wollam A."/>
            <person name="Pepin K.H."/>
            <person name="Johnson M."/>
            <person name="Bhonagiri V."/>
            <person name="Zhang X."/>
            <person name="Suruliraj S."/>
            <person name="Warren W."/>
            <person name="Chinwalla A."/>
            <person name="Mardis E.R."/>
            <person name="Wilson R.K."/>
        </authorList>
    </citation>
    <scope>NUCLEOTIDE SEQUENCE [LARGE SCALE GENOMIC DNA]</scope>
    <source>
        <strain evidence="2 3">F0435</strain>
    </source>
</reference>
<evidence type="ECO:0008006" key="4">
    <source>
        <dbReference type="Google" id="ProtNLM"/>
    </source>
</evidence>
<dbReference type="PANTHER" id="PTHR37305">
    <property type="entry name" value="INTEGRAL MEMBRANE PROTEIN-RELATED"/>
    <property type="match status" value="1"/>
</dbReference>
<dbReference type="AlphaFoldDB" id="H1LI04"/>
<dbReference type="EMBL" id="AGRJ01000200">
    <property type="protein sequence ID" value="EHO50039.1"/>
    <property type="molecule type" value="Genomic_DNA"/>
</dbReference>
<feature type="transmembrane region" description="Helical" evidence="1">
    <location>
        <begin position="155"/>
        <end position="179"/>
    </location>
</feature>
<dbReference type="Pfam" id="PF12730">
    <property type="entry name" value="ABC2_membrane_4"/>
    <property type="match status" value="1"/>
</dbReference>
<gene>
    <name evidence="2" type="ORF">HMPREF9104_02245</name>
</gene>
<dbReference type="PANTHER" id="PTHR37305:SF1">
    <property type="entry name" value="MEMBRANE PROTEIN"/>
    <property type="match status" value="1"/>
</dbReference>
<evidence type="ECO:0000256" key="1">
    <source>
        <dbReference type="SAM" id="Phobius"/>
    </source>
</evidence>
<dbReference type="HOGENOM" id="CLU_096048_0_0_9"/>